<keyword evidence="9 11" id="KW-0472">Membrane</keyword>
<dbReference type="Pfam" id="PF00593">
    <property type="entry name" value="TonB_dep_Rec_b-barrel"/>
    <property type="match status" value="1"/>
</dbReference>
<evidence type="ECO:0000256" key="6">
    <source>
        <dbReference type="ARBA" id="ARBA00023004"/>
    </source>
</evidence>
<keyword evidence="5 11" id="KW-0812">Transmembrane</keyword>
<keyword evidence="8 12" id="KW-0798">TonB box</keyword>
<dbReference type="InterPro" id="IPR000531">
    <property type="entry name" value="Beta-barrel_TonB"/>
</dbReference>
<keyword evidence="10 11" id="KW-0998">Cell outer membrane</keyword>
<dbReference type="Gene3D" id="2.40.170.20">
    <property type="entry name" value="TonB-dependent receptor, beta-barrel domain"/>
    <property type="match status" value="2"/>
</dbReference>
<dbReference type="Proteomes" id="UP000031057">
    <property type="component" value="Unassembled WGS sequence"/>
</dbReference>
<keyword evidence="3 11" id="KW-1134">Transmembrane beta strand</keyword>
<comment type="caution">
    <text evidence="16">The sequence shown here is derived from an EMBL/GenBank/DDBJ whole genome shotgun (WGS) entry which is preliminary data.</text>
</comment>
<evidence type="ECO:0000256" key="10">
    <source>
        <dbReference type="ARBA" id="ARBA00023237"/>
    </source>
</evidence>
<dbReference type="GO" id="GO:0006826">
    <property type="term" value="P:iron ion transport"/>
    <property type="evidence" value="ECO:0007669"/>
    <property type="project" value="UniProtKB-KW"/>
</dbReference>
<dbReference type="GO" id="GO:0009279">
    <property type="term" value="C:cell outer membrane"/>
    <property type="evidence" value="ECO:0007669"/>
    <property type="project" value="UniProtKB-SubCell"/>
</dbReference>
<evidence type="ECO:0000313" key="17">
    <source>
        <dbReference type="Proteomes" id="UP000031057"/>
    </source>
</evidence>
<reference evidence="16 17" key="1">
    <citation type="submission" date="2014-10" db="EMBL/GenBank/DDBJ databases">
        <title>Genome sequence of Novosphingobium malaysiense MUSC 273(T).</title>
        <authorList>
            <person name="Lee L.-H."/>
        </authorList>
    </citation>
    <scope>NUCLEOTIDE SEQUENCE [LARGE SCALE GENOMIC DNA]</scope>
    <source>
        <strain evidence="16 17">MUSC 273</strain>
    </source>
</reference>
<evidence type="ECO:0000256" key="2">
    <source>
        <dbReference type="ARBA" id="ARBA00022448"/>
    </source>
</evidence>
<gene>
    <name evidence="16" type="ORF">LK12_16545</name>
</gene>
<evidence type="ECO:0000259" key="14">
    <source>
        <dbReference type="Pfam" id="PF00593"/>
    </source>
</evidence>
<dbReference type="PANTHER" id="PTHR32552:SF81">
    <property type="entry name" value="TONB-DEPENDENT OUTER MEMBRANE RECEPTOR"/>
    <property type="match status" value="1"/>
</dbReference>
<keyword evidence="13" id="KW-0732">Signal</keyword>
<feature type="signal peptide" evidence="13">
    <location>
        <begin position="1"/>
        <end position="23"/>
    </location>
</feature>
<dbReference type="Pfam" id="PF07715">
    <property type="entry name" value="Plug"/>
    <property type="match status" value="1"/>
</dbReference>
<keyword evidence="4" id="KW-0410">Iron transport</keyword>
<dbReference type="SUPFAM" id="SSF56935">
    <property type="entry name" value="Porins"/>
    <property type="match status" value="1"/>
</dbReference>
<keyword evidence="6" id="KW-0408">Iron</keyword>
<dbReference type="InterPro" id="IPR036942">
    <property type="entry name" value="Beta-barrel_TonB_sf"/>
</dbReference>
<accession>A0A0B1ZMF6</accession>
<dbReference type="PANTHER" id="PTHR32552">
    <property type="entry name" value="FERRICHROME IRON RECEPTOR-RELATED"/>
    <property type="match status" value="1"/>
</dbReference>
<evidence type="ECO:0000256" key="3">
    <source>
        <dbReference type="ARBA" id="ARBA00022452"/>
    </source>
</evidence>
<keyword evidence="7" id="KW-0406">Ion transport</keyword>
<sequence length="817" mass="88106">MSRRLLTTSAFGACLAGATPAFAQVSAERGARIEDNAIIVTARRTEERLQDVPISMTVYDQQQLENRNVVNANDLATYTPSLTSNSRFGTDNASFAIRGFVQEAQTSPSVAVYFADVVAARGQPALGGGNNALSGSFFDLQNVQVLKGPQGTLFGRNTTGGAVLLVPNKPTDILEGYVEGSLGNFDMKRFQAVLNVPLADTFKVRLGVDRMKRDGYLRNRSGIGPSTFNDTDYVSLRGSVVADLTPDLENYLIFDYIRSETNGTIPKVVIANTQTVGGIPCIPGAGASGAALLLSSLVCSQQLARAAANDYGYYDVENNNPDAQLRQEQWQVINTTTWNASDSLTIKNIASYTEMRQRQSGAIMGENIQFPVAGGLPFGYVSVYHDNNRDTLSQYTFTEELQLQGFGFGGKLQYQVGAYYENSGPLGWQGTLTSILASCTDVQSLQCTDILGSPTSPAGFVQNTLTKYKFENIGFYGQATYNITDTLSMTGGLRYTIDKVKSQGSVRIAVFPAPNFPVFICTSTGLPAPDPTQCIVQLNQKSEKPTWLVGLDFKPTPDMLFYAKYARGYRQGNTNPSNTIPITWGPEKVDTYELGAKLSFAGAVSGFFNIAAFYNDFQDQQLQANLIPDGTNPAASPSAAIVNAGTSRIQGIEVEAGIKPFAGFDLTAGYTYLDTKLKSYSPPLFPGFLPPTPTSQIGGDLALSPHHKLSATASYTLPLDDSIGRITFSGTYTYTSTQIAAADSPIGLLPSTNLVNLNASWSDIGGMPVDLSVFATNVTKEEYPVYVGGTFYSAGFDSLLLGPPRMYGIRLRYNFGR</sequence>
<dbReference type="EMBL" id="JTDI01000005">
    <property type="protein sequence ID" value="KHK90445.1"/>
    <property type="molecule type" value="Genomic_DNA"/>
</dbReference>
<dbReference type="InterPro" id="IPR039426">
    <property type="entry name" value="TonB-dep_rcpt-like"/>
</dbReference>
<name>A0A0B1ZMF6_9SPHN</name>
<protein>
    <recommendedName>
        <fullName evidence="18">TonB-dependent receptor</fullName>
    </recommendedName>
</protein>
<comment type="similarity">
    <text evidence="11 12">Belongs to the TonB-dependent receptor family.</text>
</comment>
<proteinExistence type="inferred from homology"/>
<evidence type="ECO:0000256" key="1">
    <source>
        <dbReference type="ARBA" id="ARBA00004571"/>
    </source>
</evidence>
<feature type="domain" description="TonB-dependent receptor-like beta-barrel" evidence="14">
    <location>
        <begin position="308"/>
        <end position="774"/>
    </location>
</feature>
<feature type="chain" id="PRO_5002065904" description="TonB-dependent receptor" evidence="13">
    <location>
        <begin position="24"/>
        <end position="817"/>
    </location>
</feature>
<evidence type="ECO:0000256" key="9">
    <source>
        <dbReference type="ARBA" id="ARBA00023136"/>
    </source>
</evidence>
<keyword evidence="17" id="KW-1185">Reference proteome</keyword>
<keyword evidence="2 11" id="KW-0813">Transport</keyword>
<dbReference type="CDD" id="cd01347">
    <property type="entry name" value="ligand_gated_channel"/>
    <property type="match status" value="1"/>
</dbReference>
<evidence type="ECO:0000259" key="15">
    <source>
        <dbReference type="Pfam" id="PF07715"/>
    </source>
</evidence>
<dbReference type="AlphaFoldDB" id="A0A0B1ZMF6"/>
<comment type="subcellular location">
    <subcellularLocation>
        <location evidence="1 11">Cell outer membrane</location>
        <topology evidence="1 11">Multi-pass membrane protein</topology>
    </subcellularLocation>
</comment>
<evidence type="ECO:0000256" key="12">
    <source>
        <dbReference type="RuleBase" id="RU003357"/>
    </source>
</evidence>
<evidence type="ECO:0000256" key="11">
    <source>
        <dbReference type="PROSITE-ProRule" id="PRU01360"/>
    </source>
</evidence>
<evidence type="ECO:0000256" key="8">
    <source>
        <dbReference type="ARBA" id="ARBA00023077"/>
    </source>
</evidence>
<evidence type="ECO:0000256" key="4">
    <source>
        <dbReference type="ARBA" id="ARBA00022496"/>
    </source>
</evidence>
<evidence type="ECO:0000256" key="7">
    <source>
        <dbReference type="ARBA" id="ARBA00023065"/>
    </source>
</evidence>
<evidence type="ECO:0000256" key="13">
    <source>
        <dbReference type="SAM" id="SignalP"/>
    </source>
</evidence>
<dbReference type="PROSITE" id="PS52016">
    <property type="entry name" value="TONB_DEPENDENT_REC_3"/>
    <property type="match status" value="1"/>
</dbReference>
<evidence type="ECO:0000256" key="5">
    <source>
        <dbReference type="ARBA" id="ARBA00022692"/>
    </source>
</evidence>
<evidence type="ECO:0008006" key="18">
    <source>
        <dbReference type="Google" id="ProtNLM"/>
    </source>
</evidence>
<dbReference type="InterPro" id="IPR012910">
    <property type="entry name" value="Plug_dom"/>
</dbReference>
<organism evidence="16 17">
    <name type="scientific">Novosphingobium malaysiense</name>
    <dbReference type="NCBI Taxonomy" id="1348853"/>
    <lineage>
        <taxon>Bacteria</taxon>
        <taxon>Pseudomonadati</taxon>
        <taxon>Pseudomonadota</taxon>
        <taxon>Alphaproteobacteria</taxon>
        <taxon>Sphingomonadales</taxon>
        <taxon>Sphingomonadaceae</taxon>
        <taxon>Novosphingobium</taxon>
    </lineage>
</organism>
<feature type="domain" description="TonB-dependent receptor plug" evidence="15">
    <location>
        <begin position="49"/>
        <end position="162"/>
    </location>
</feature>
<dbReference type="STRING" id="1348853.LK12_16545"/>
<evidence type="ECO:0000313" key="16">
    <source>
        <dbReference type="EMBL" id="KHK90445.1"/>
    </source>
</evidence>